<dbReference type="Proteomes" id="UP001233999">
    <property type="component" value="Unassembled WGS sequence"/>
</dbReference>
<dbReference type="PANTHER" id="PTHR31532">
    <property type="entry name" value="BIORIENTATION OF CHROMOSOMES IN CELL DIVISION 1 FAMILY MEMBER"/>
    <property type="match status" value="1"/>
</dbReference>
<dbReference type="PANTHER" id="PTHR31532:SF10">
    <property type="entry name" value="BIORIENTATION OF CHROMOSOMES IN CELL DIVISION PROTEIN 1-LIKE 1"/>
    <property type="match status" value="1"/>
</dbReference>
<accession>A0AAD8AF47</accession>
<evidence type="ECO:0000259" key="1">
    <source>
        <dbReference type="Pfam" id="PF05205"/>
    </source>
</evidence>
<reference evidence="2" key="2">
    <citation type="submission" date="2023-05" db="EMBL/GenBank/DDBJ databases">
        <authorList>
            <person name="Fouks B."/>
        </authorList>
    </citation>
    <scope>NUCLEOTIDE SEQUENCE</scope>
    <source>
        <strain evidence="2">Stay&amp;Tobe</strain>
        <tissue evidence="2">Testes</tissue>
    </source>
</reference>
<feature type="non-terminal residue" evidence="2">
    <location>
        <position position="83"/>
    </location>
</feature>
<evidence type="ECO:0000313" key="3">
    <source>
        <dbReference type="Proteomes" id="UP001233999"/>
    </source>
</evidence>
<dbReference type="Pfam" id="PF05205">
    <property type="entry name" value="COMPASS-Shg1"/>
    <property type="match status" value="1"/>
</dbReference>
<dbReference type="EMBL" id="JASPKZ010001576">
    <property type="protein sequence ID" value="KAJ9597921.1"/>
    <property type="molecule type" value="Genomic_DNA"/>
</dbReference>
<feature type="domain" description="BOD1/SHG1" evidence="1">
    <location>
        <begin position="17"/>
        <end position="82"/>
    </location>
</feature>
<keyword evidence="3" id="KW-1185">Reference proteome</keyword>
<sequence>MDGMMQYPPGDSRMIDKIVHQLKSQGIFDQFRKECLADVDTKPAYQNLHQRVEGSVTGFLASQEWRPDLNKNQLRDSLRKHIH</sequence>
<evidence type="ECO:0000313" key="2">
    <source>
        <dbReference type="EMBL" id="KAJ9597921.1"/>
    </source>
</evidence>
<comment type="caution">
    <text evidence="2">The sequence shown here is derived from an EMBL/GenBank/DDBJ whole genome shotgun (WGS) entry which is preliminary data.</text>
</comment>
<gene>
    <name evidence="2" type="ORF">L9F63_011208</name>
</gene>
<dbReference type="GO" id="GO:0048188">
    <property type="term" value="C:Set1C/COMPASS complex"/>
    <property type="evidence" value="ECO:0007669"/>
    <property type="project" value="TreeGrafter"/>
</dbReference>
<reference evidence="2" key="1">
    <citation type="journal article" date="2023" name="IScience">
        <title>Live-bearing cockroach genome reveals convergent evolutionary mechanisms linked to viviparity in insects and beyond.</title>
        <authorList>
            <person name="Fouks B."/>
            <person name="Harrison M.C."/>
            <person name="Mikhailova A.A."/>
            <person name="Marchal E."/>
            <person name="English S."/>
            <person name="Carruthers M."/>
            <person name="Jennings E.C."/>
            <person name="Chiamaka E.L."/>
            <person name="Frigard R.A."/>
            <person name="Pippel M."/>
            <person name="Attardo G.M."/>
            <person name="Benoit J.B."/>
            <person name="Bornberg-Bauer E."/>
            <person name="Tobe S.S."/>
        </authorList>
    </citation>
    <scope>NUCLEOTIDE SEQUENCE</scope>
    <source>
        <strain evidence="2">Stay&amp;Tobe</strain>
    </source>
</reference>
<dbReference type="InterPro" id="IPR055264">
    <property type="entry name" value="BOD1/SHG1_dom"/>
</dbReference>
<name>A0AAD8AF47_DIPPU</name>
<proteinExistence type="predicted"/>
<organism evidence="2 3">
    <name type="scientific">Diploptera punctata</name>
    <name type="common">Pacific beetle cockroach</name>
    <dbReference type="NCBI Taxonomy" id="6984"/>
    <lineage>
        <taxon>Eukaryota</taxon>
        <taxon>Metazoa</taxon>
        <taxon>Ecdysozoa</taxon>
        <taxon>Arthropoda</taxon>
        <taxon>Hexapoda</taxon>
        <taxon>Insecta</taxon>
        <taxon>Pterygota</taxon>
        <taxon>Neoptera</taxon>
        <taxon>Polyneoptera</taxon>
        <taxon>Dictyoptera</taxon>
        <taxon>Blattodea</taxon>
        <taxon>Blaberoidea</taxon>
        <taxon>Blaberidae</taxon>
        <taxon>Diplopterinae</taxon>
        <taxon>Diploptera</taxon>
    </lineage>
</organism>
<dbReference type="GO" id="GO:0031297">
    <property type="term" value="P:replication fork processing"/>
    <property type="evidence" value="ECO:0007669"/>
    <property type="project" value="TreeGrafter"/>
</dbReference>
<dbReference type="AlphaFoldDB" id="A0AAD8AF47"/>
<protein>
    <recommendedName>
        <fullName evidence="1">BOD1/SHG1 domain-containing protein</fullName>
    </recommendedName>
</protein>